<name>A0A2Z4Y674_SUMC1</name>
<evidence type="ECO:0000313" key="2">
    <source>
        <dbReference type="EMBL" id="AXA36700.1"/>
    </source>
</evidence>
<evidence type="ECO:0000313" key="3">
    <source>
        <dbReference type="Proteomes" id="UP000262583"/>
    </source>
</evidence>
<organism evidence="2 3">
    <name type="scientific">Sumerlaea chitinivorans</name>
    <dbReference type="NCBI Taxonomy" id="2250252"/>
    <lineage>
        <taxon>Bacteria</taxon>
        <taxon>Candidatus Sumerlaeota</taxon>
        <taxon>Candidatus Sumerlaeia</taxon>
        <taxon>Candidatus Sumerlaeales</taxon>
        <taxon>Candidatus Sumerlaeaceae</taxon>
        <taxon>Candidatus Sumerlaea</taxon>
    </lineage>
</organism>
<proteinExistence type="predicted"/>
<reference evidence="2 3" key="1">
    <citation type="submission" date="2018-05" db="EMBL/GenBank/DDBJ databases">
        <title>A metagenomic window into the 2 km-deep terrestrial subsurface aquifer revealed taxonomically and functionally diverse microbial community comprising novel uncultured bacterial lineages.</title>
        <authorList>
            <person name="Kadnikov V.V."/>
            <person name="Mardanov A.V."/>
            <person name="Beletsky A.V."/>
            <person name="Banks D."/>
            <person name="Pimenov N.V."/>
            <person name="Frank Y.A."/>
            <person name="Karnachuk O.V."/>
            <person name="Ravin N.V."/>
        </authorList>
    </citation>
    <scope>NUCLEOTIDE SEQUENCE [LARGE SCALE GENOMIC DNA]</scope>
    <source>
        <strain evidence="2">BY</strain>
    </source>
</reference>
<evidence type="ECO:0000256" key="1">
    <source>
        <dbReference type="SAM" id="MobiDB-lite"/>
    </source>
</evidence>
<feature type="compositionally biased region" description="Low complexity" evidence="1">
    <location>
        <begin position="1"/>
        <end position="11"/>
    </location>
</feature>
<feature type="region of interest" description="Disordered" evidence="1">
    <location>
        <begin position="1"/>
        <end position="44"/>
    </location>
</feature>
<sequence>MVGGEVVVGEGTSPCGERFGHTSKANSPAVGFAVSPAHGRTRLA</sequence>
<dbReference type="KEGG" id="schv:BRCON_1923"/>
<protein>
    <submittedName>
        <fullName evidence="2">Uncharacterized protein</fullName>
    </submittedName>
</protein>
<accession>A0A2Z4Y674</accession>
<dbReference type="EMBL" id="CP030759">
    <property type="protein sequence ID" value="AXA36700.1"/>
    <property type="molecule type" value="Genomic_DNA"/>
</dbReference>
<dbReference type="Proteomes" id="UP000262583">
    <property type="component" value="Chromosome"/>
</dbReference>
<dbReference type="AlphaFoldDB" id="A0A2Z4Y674"/>
<gene>
    <name evidence="2" type="ORF">BRCON_1923</name>
</gene>